<dbReference type="EC" id="1.15.1.1" evidence="3"/>
<protein>
    <recommendedName>
        <fullName evidence="4">Superoxide dismutase [Fe]</fullName>
        <ecNumber evidence="3">1.15.1.1</ecNumber>
    </recommendedName>
</protein>
<comment type="similarity">
    <text evidence="2">Belongs to the iron/manganese superoxide dismutase family.</text>
</comment>
<gene>
    <name evidence="11" type="ORF">DSPE1174_LOCUS14751</name>
</gene>
<dbReference type="Pfam" id="PF00081">
    <property type="entry name" value="Sod_Fe_N"/>
    <property type="match status" value="1"/>
</dbReference>
<dbReference type="EMBL" id="HBGS01028986">
    <property type="protein sequence ID" value="CAD9425802.1"/>
    <property type="molecule type" value="Transcribed_RNA"/>
</dbReference>
<dbReference type="Pfam" id="PF02777">
    <property type="entry name" value="Sod_Fe_C"/>
    <property type="match status" value="1"/>
</dbReference>
<feature type="signal peptide" evidence="8">
    <location>
        <begin position="1"/>
        <end position="19"/>
    </location>
</feature>
<dbReference type="SUPFAM" id="SSF46609">
    <property type="entry name" value="Fe,Mn superoxide dismutase (SOD), N-terminal domain"/>
    <property type="match status" value="1"/>
</dbReference>
<evidence type="ECO:0000256" key="4">
    <source>
        <dbReference type="ARBA" id="ARBA00014767"/>
    </source>
</evidence>
<keyword evidence="6" id="KW-0560">Oxidoreductase</keyword>
<evidence type="ECO:0000259" key="9">
    <source>
        <dbReference type="Pfam" id="PF00081"/>
    </source>
</evidence>
<organism evidence="11">
    <name type="scientific">Octactis speculum</name>
    <dbReference type="NCBI Taxonomy" id="3111310"/>
    <lineage>
        <taxon>Eukaryota</taxon>
        <taxon>Sar</taxon>
        <taxon>Stramenopiles</taxon>
        <taxon>Ochrophyta</taxon>
        <taxon>Dictyochophyceae</taxon>
        <taxon>Dictyochales</taxon>
        <taxon>Dictyochaceae</taxon>
        <taxon>Octactis</taxon>
    </lineage>
</organism>
<dbReference type="PANTHER" id="PTHR43595:SF2">
    <property type="entry name" value="SMALL RIBOSOMAL SUBUNIT PROTEIN MS42"/>
    <property type="match status" value="1"/>
</dbReference>
<dbReference type="InterPro" id="IPR001189">
    <property type="entry name" value="Mn/Fe_SOD"/>
</dbReference>
<comment type="cofactor">
    <cofactor evidence="1">
        <name>Fe cation</name>
        <dbReference type="ChEBI" id="CHEBI:24875"/>
    </cofactor>
</comment>
<keyword evidence="8" id="KW-0732">Signal</keyword>
<dbReference type="Gene3D" id="3.55.40.20">
    <property type="entry name" value="Iron/manganese superoxide dismutase, C-terminal domain"/>
    <property type="match status" value="1"/>
</dbReference>
<sequence>MMTFSRCIVLALASSVCSGYSLTSSRKIFMKADVPNEEPALGRRVFGSSLFAAAVGASTFSKPAQASDAYTLPALPYDYSALEPAIGTPTMKLHHDKHHAVYITNANKAVADMAEKPSLLELQKNAISAGPLARNGGGGAYNHDMFWAEMCAPKNSGAPSKELAAAIDASFGSFDKMKEEFGDASTKVFGSGWAWLAVTSDKKLKIVSTPNQDNPLMEGSAAGAIMYPILGLDVWEHAYYLDYQNRRPEYIGAFWSVINWPKVSEFYETALTGKGVDF</sequence>
<dbReference type="FunFam" id="3.55.40.20:FF:000001">
    <property type="entry name" value="Superoxide dismutase"/>
    <property type="match status" value="1"/>
</dbReference>
<evidence type="ECO:0000256" key="7">
    <source>
        <dbReference type="ARBA" id="ARBA00023004"/>
    </source>
</evidence>
<evidence type="ECO:0000259" key="10">
    <source>
        <dbReference type="Pfam" id="PF02777"/>
    </source>
</evidence>
<dbReference type="AlphaFoldDB" id="A0A7S2CH64"/>
<proteinExistence type="inferred from homology"/>
<reference evidence="11" key="1">
    <citation type="submission" date="2021-01" db="EMBL/GenBank/DDBJ databases">
        <authorList>
            <person name="Corre E."/>
            <person name="Pelletier E."/>
            <person name="Niang G."/>
            <person name="Scheremetjew M."/>
            <person name="Finn R."/>
            <person name="Kale V."/>
            <person name="Holt S."/>
            <person name="Cochrane G."/>
            <person name="Meng A."/>
            <person name="Brown T."/>
            <person name="Cohen L."/>
        </authorList>
    </citation>
    <scope>NUCLEOTIDE SEQUENCE</scope>
    <source>
        <strain evidence="11">CCMP1381</strain>
    </source>
</reference>
<evidence type="ECO:0000256" key="1">
    <source>
        <dbReference type="ARBA" id="ARBA00001962"/>
    </source>
</evidence>
<dbReference type="GO" id="GO:0005737">
    <property type="term" value="C:cytoplasm"/>
    <property type="evidence" value="ECO:0007669"/>
    <property type="project" value="TreeGrafter"/>
</dbReference>
<name>A0A7S2CH64_9STRA</name>
<dbReference type="SUPFAM" id="SSF54719">
    <property type="entry name" value="Fe,Mn superoxide dismutase (SOD), C-terminal domain"/>
    <property type="match status" value="1"/>
</dbReference>
<accession>A0A7S2CH64</accession>
<feature type="domain" description="Manganese/iron superoxide dismutase N-terminal" evidence="9">
    <location>
        <begin position="70"/>
        <end position="150"/>
    </location>
</feature>
<evidence type="ECO:0000256" key="5">
    <source>
        <dbReference type="ARBA" id="ARBA00022723"/>
    </source>
</evidence>
<dbReference type="PROSITE" id="PS00088">
    <property type="entry name" value="SOD_MN"/>
    <property type="match status" value="1"/>
</dbReference>
<evidence type="ECO:0000313" key="11">
    <source>
        <dbReference type="EMBL" id="CAD9425802.1"/>
    </source>
</evidence>
<dbReference type="GO" id="GO:0046872">
    <property type="term" value="F:metal ion binding"/>
    <property type="evidence" value="ECO:0007669"/>
    <property type="project" value="UniProtKB-KW"/>
</dbReference>
<evidence type="ECO:0000256" key="8">
    <source>
        <dbReference type="SAM" id="SignalP"/>
    </source>
</evidence>
<feature type="chain" id="PRO_5031058884" description="Superoxide dismutase [Fe]" evidence="8">
    <location>
        <begin position="20"/>
        <end position="278"/>
    </location>
</feature>
<dbReference type="InterPro" id="IPR019831">
    <property type="entry name" value="Mn/Fe_SOD_N"/>
</dbReference>
<dbReference type="PANTHER" id="PTHR43595">
    <property type="entry name" value="37S RIBOSOMAL PROTEIN S26, MITOCHONDRIAL"/>
    <property type="match status" value="1"/>
</dbReference>
<evidence type="ECO:0000256" key="2">
    <source>
        <dbReference type="ARBA" id="ARBA00008714"/>
    </source>
</evidence>
<dbReference type="GO" id="GO:0004784">
    <property type="term" value="F:superoxide dismutase activity"/>
    <property type="evidence" value="ECO:0007669"/>
    <property type="project" value="UniProtKB-EC"/>
</dbReference>
<dbReference type="InterPro" id="IPR036324">
    <property type="entry name" value="Mn/Fe_SOD_N_sf"/>
</dbReference>
<dbReference type="PRINTS" id="PR01703">
    <property type="entry name" value="MNSODISMTASE"/>
</dbReference>
<dbReference type="InterPro" id="IPR019833">
    <property type="entry name" value="Mn/Fe_SOD_BS"/>
</dbReference>
<keyword evidence="7" id="KW-0408">Iron</keyword>
<dbReference type="InterPro" id="IPR019832">
    <property type="entry name" value="Mn/Fe_SOD_C"/>
</dbReference>
<keyword evidence="5" id="KW-0479">Metal-binding</keyword>
<dbReference type="Gene3D" id="1.10.287.990">
    <property type="entry name" value="Fe,Mn superoxide dismutase (SOD) domain"/>
    <property type="match status" value="1"/>
</dbReference>
<evidence type="ECO:0000256" key="3">
    <source>
        <dbReference type="ARBA" id="ARBA00012682"/>
    </source>
</evidence>
<evidence type="ECO:0000256" key="6">
    <source>
        <dbReference type="ARBA" id="ARBA00023002"/>
    </source>
</evidence>
<feature type="domain" description="Manganese/iron superoxide dismutase C-terminal" evidence="10">
    <location>
        <begin position="159"/>
        <end position="265"/>
    </location>
</feature>
<dbReference type="InterPro" id="IPR036314">
    <property type="entry name" value="SOD_C_sf"/>
</dbReference>